<reference evidence="2 3" key="1">
    <citation type="journal article" date="2021" name="Sci. Rep.">
        <title>The genome of the diatom Chaetoceros tenuissimus carries an ancient integrated fragment of an extant virus.</title>
        <authorList>
            <person name="Hongo Y."/>
            <person name="Kimura K."/>
            <person name="Takaki Y."/>
            <person name="Yoshida Y."/>
            <person name="Baba S."/>
            <person name="Kobayashi G."/>
            <person name="Nagasaki K."/>
            <person name="Hano T."/>
            <person name="Tomaru Y."/>
        </authorList>
    </citation>
    <scope>NUCLEOTIDE SEQUENCE [LARGE SCALE GENOMIC DNA]</scope>
    <source>
        <strain evidence="2 3">NIES-3715</strain>
    </source>
</reference>
<dbReference type="SUPFAM" id="SSF47323">
    <property type="entry name" value="Anticodon-binding domain of a subclass of class I aminoacyl-tRNA synthetases"/>
    <property type="match status" value="1"/>
</dbReference>
<sequence>MSEKSLSTAAFQDEIQQHVNDLWKLHPSIGVKALMIKLEEMNLSSEVTKQRVKAAKQAIPYAFEEKDDKVPKLSQKQLEFVNRKIEERTSLRSNKRYKEADEIGKGLTAMGIVIDDAMRTWTIGEKPTVKEDNTTDEDASTGIACMFCARHFASKNLVFKHLRDVSTSCGNAIFQTGQKVPAAPSHMRKAEKRQIYLSERARKRNTGKATVHEQPGSTLWFGDIPLPYTRPAGQYKRLKAVLREYLPRNVPQPRIKKVVRKGYRQGVVDDNQPEKDPYLGFALIVFRDAEEASLVEAESQGKTVTASNVFKDGDCSEFPTFQIKIRRIESEKEESSGNKENIESANTEGGIDPTIRDQLSPLSFSELQERYRALKTDLGGDDSSFIDEREMTHKDHRLLLDRIVGLYQQSGERTEVNWEGKPVDEEICNELLTILQNLRWPAESHRKGLSSERYLVLQTNVKSDRFYNDLRCTCRKLMEKVDPEYYYSGIAVTKNFVASPHIDDKDNSYQYAISLGNFENGGQLCVEGTRYDEKGNKSTYVNVVDTHKKIARADGRCVHWVRQFEKGDRYSLIFYDTTDQHKVKLNEAGVDANFAIKK</sequence>
<protein>
    <submittedName>
        <fullName evidence="2">Uncharacterized protein</fullName>
    </submittedName>
</protein>
<organism evidence="2 3">
    <name type="scientific">Chaetoceros tenuissimus</name>
    <dbReference type="NCBI Taxonomy" id="426638"/>
    <lineage>
        <taxon>Eukaryota</taxon>
        <taxon>Sar</taxon>
        <taxon>Stramenopiles</taxon>
        <taxon>Ochrophyta</taxon>
        <taxon>Bacillariophyta</taxon>
        <taxon>Coscinodiscophyceae</taxon>
        <taxon>Chaetocerotophycidae</taxon>
        <taxon>Chaetocerotales</taxon>
        <taxon>Chaetocerotaceae</taxon>
        <taxon>Chaetoceros</taxon>
    </lineage>
</organism>
<feature type="compositionally biased region" description="Basic and acidic residues" evidence="1">
    <location>
        <begin position="329"/>
        <end position="342"/>
    </location>
</feature>
<gene>
    <name evidence="2" type="ORF">CTEN210_09914</name>
</gene>
<accession>A0AAD3CWH1</accession>
<keyword evidence="3" id="KW-1185">Reference proteome</keyword>
<evidence type="ECO:0000313" key="3">
    <source>
        <dbReference type="Proteomes" id="UP001054902"/>
    </source>
</evidence>
<evidence type="ECO:0000313" key="2">
    <source>
        <dbReference type="EMBL" id="GFH53438.1"/>
    </source>
</evidence>
<evidence type="ECO:0000256" key="1">
    <source>
        <dbReference type="SAM" id="MobiDB-lite"/>
    </source>
</evidence>
<dbReference type="InterPro" id="IPR009080">
    <property type="entry name" value="tRNAsynth_Ia_anticodon-bd"/>
</dbReference>
<dbReference type="GO" id="GO:0004812">
    <property type="term" value="F:aminoacyl-tRNA ligase activity"/>
    <property type="evidence" value="ECO:0007669"/>
    <property type="project" value="InterPro"/>
</dbReference>
<dbReference type="GO" id="GO:0006418">
    <property type="term" value="P:tRNA aminoacylation for protein translation"/>
    <property type="evidence" value="ECO:0007669"/>
    <property type="project" value="InterPro"/>
</dbReference>
<dbReference type="Gene3D" id="1.20.120.1910">
    <property type="entry name" value="Cysteine-tRNA ligase, C-terminal anti-codon recognition domain"/>
    <property type="match status" value="1"/>
</dbReference>
<dbReference type="GO" id="GO:0005524">
    <property type="term" value="F:ATP binding"/>
    <property type="evidence" value="ECO:0007669"/>
    <property type="project" value="InterPro"/>
</dbReference>
<name>A0AAD3CWH1_9STRA</name>
<comment type="caution">
    <text evidence="2">The sequence shown here is derived from an EMBL/GenBank/DDBJ whole genome shotgun (WGS) entry which is preliminary data.</text>
</comment>
<feature type="region of interest" description="Disordered" evidence="1">
    <location>
        <begin position="329"/>
        <end position="355"/>
    </location>
</feature>
<dbReference type="EMBL" id="BLLK01000047">
    <property type="protein sequence ID" value="GFH53438.1"/>
    <property type="molecule type" value="Genomic_DNA"/>
</dbReference>
<proteinExistence type="predicted"/>
<dbReference type="Proteomes" id="UP001054902">
    <property type="component" value="Unassembled WGS sequence"/>
</dbReference>
<dbReference type="AlphaFoldDB" id="A0AAD3CWH1"/>